<dbReference type="PANTHER" id="PTHR21450:SF3">
    <property type="entry name" value="DUF630 FAMILY PROTEIN (DUF630 AND DUF632)"/>
    <property type="match status" value="1"/>
</dbReference>
<proteinExistence type="predicted"/>
<feature type="region of interest" description="Disordered" evidence="1">
    <location>
        <begin position="117"/>
        <end position="137"/>
    </location>
</feature>
<accession>A0AAV9ERM6</accession>
<organism evidence="4 5">
    <name type="scientific">Acorus calamus</name>
    <name type="common">Sweet flag</name>
    <dbReference type="NCBI Taxonomy" id="4465"/>
    <lineage>
        <taxon>Eukaryota</taxon>
        <taxon>Viridiplantae</taxon>
        <taxon>Streptophyta</taxon>
        <taxon>Embryophyta</taxon>
        <taxon>Tracheophyta</taxon>
        <taxon>Spermatophyta</taxon>
        <taxon>Magnoliopsida</taxon>
        <taxon>Liliopsida</taxon>
        <taxon>Acoraceae</taxon>
        <taxon>Acorus</taxon>
    </lineage>
</organism>
<feature type="compositionally biased region" description="Basic and acidic residues" evidence="1">
    <location>
        <begin position="120"/>
        <end position="134"/>
    </location>
</feature>
<dbReference type="Pfam" id="PF04782">
    <property type="entry name" value="DUF632"/>
    <property type="match status" value="1"/>
</dbReference>
<comment type="caution">
    <text evidence="4">The sequence shown here is derived from an EMBL/GenBank/DDBJ whole genome shotgun (WGS) entry which is preliminary data.</text>
</comment>
<reference evidence="4" key="2">
    <citation type="submission" date="2023-06" db="EMBL/GenBank/DDBJ databases">
        <authorList>
            <person name="Ma L."/>
            <person name="Liu K.-W."/>
            <person name="Li Z."/>
            <person name="Hsiao Y.-Y."/>
            <person name="Qi Y."/>
            <person name="Fu T."/>
            <person name="Tang G."/>
            <person name="Zhang D."/>
            <person name="Sun W.-H."/>
            <person name="Liu D.-K."/>
            <person name="Li Y."/>
            <person name="Chen G.-Z."/>
            <person name="Liu X.-D."/>
            <person name="Liao X.-Y."/>
            <person name="Jiang Y.-T."/>
            <person name="Yu X."/>
            <person name="Hao Y."/>
            <person name="Huang J."/>
            <person name="Zhao X.-W."/>
            <person name="Ke S."/>
            <person name="Chen Y.-Y."/>
            <person name="Wu W.-L."/>
            <person name="Hsu J.-L."/>
            <person name="Lin Y.-F."/>
            <person name="Huang M.-D."/>
            <person name="Li C.-Y."/>
            <person name="Huang L."/>
            <person name="Wang Z.-W."/>
            <person name="Zhao X."/>
            <person name="Zhong W.-Y."/>
            <person name="Peng D.-H."/>
            <person name="Ahmad S."/>
            <person name="Lan S."/>
            <person name="Zhang J.-S."/>
            <person name="Tsai W.-C."/>
            <person name="Van De Peer Y."/>
            <person name="Liu Z.-J."/>
        </authorList>
    </citation>
    <scope>NUCLEOTIDE SEQUENCE</scope>
    <source>
        <strain evidence="4">CP</strain>
        <tissue evidence="4">Leaves</tissue>
    </source>
</reference>
<dbReference type="EMBL" id="JAUJYO010000005">
    <property type="protein sequence ID" value="KAK1315972.1"/>
    <property type="molecule type" value="Genomic_DNA"/>
</dbReference>
<feature type="domain" description="DUF632" evidence="2">
    <location>
        <begin position="168"/>
        <end position="411"/>
    </location>
</feature>
<dbReference type="Proteomes" id="UP001180020">
    <property type="component" value="Unassembled WGS sequence"/>
</dbReference>
<feature type="domain" description="DUF630" evidence="3">
    <location>
        <begin position="1"/>
        <end position="59"/>
    </location>
</feature>
<dbReference type="PANTHER" id="PTHR21450">
    <property type="entry name" value="PROTEIN ALTERED PHOSPHATE STARVATION RESPONSE 1"/>
    <property type="match status" value="1"/>
</dbReference>
<dbReference type="InterPro" id="IPR006868">
    <property type="entry name" value="DUF630"/>
</dbReference>
<evidence type="ECO:0000313" key="4">
    <source>
        <dbReference type="EMBL" id="KAK1315972.1"/>
    </source>
</evidence>
<dbReference type="InterPro" id="IPR006867">
    <property type="entry name" value="DUF632"/>
</dbReference>
<reference evidence="4" key="1">
    <citation type="journal article" date="2023" name="Nat. Commun.">
        <title>Diploid and tetraploid genomes of Acorus and the evolution of monocots.</title>
        <authorList>
            <person name="Ma L."/>
            <person name="Liu K.W."/>
            <person name="Li Z."/>
            <person name="Hsiao Y.Y."/>
            <person name="Qi Y."/>
            <person name="Fu T."/>
            <person name="Tang G.D."/>
            <person name="Zhang D."/>
            <person name="Sun W.H."/>
            <person name="Liu D.K."/>
            <person name="Li Y."/>
            <person name="Chen G.Z."/>
            <person name="Liu X.D."/>
            <person name="Liao X.Y."/>
            <person name="Jiang Y.T."/>
            <person name="Yu X."/>
            <person name="Hao Y."/>
            <person name="Huang J."/>
            <person name="Zhao X.W."/>
            <person name="Ke S."/>
            <person name="Chen Y.Y."/>
            <person name="Wu W.L."/>
            <person name="Hsu J.L."/>
            <person name="Lin Y.F."/>
            <person name="Huang M.D."/>
            <person name="Li C.Y."/>
            <person name="Huang L."/>
            <person name="Wang Z.W."/>
            <person name="Zhao X."/>
            <person name="Zhong W.Y."/>
            <person name="Peng D.H."/>
            <person name="Ahmad S."/>
            <person name="Lan S."/>
            <person name="Zhang J.S."/>
            <person name="Tsai W.C."/>
            <person name="Van de Peer Y."/>
            <person name="Liu Z.J."/>
        </authorList>
    </citation>
    <scope>NUCLEOTIDE SEQUENCE</scope>
    <source>
        <strain evidence="4">CP</strain>
    </source>
</reference>
<keyword evidence="5" id="KW-1185">Reference proteome</keyword>
<evidence type="ECO:0000256" key="1">
    <source>
        <dbReference type="SAM" id="MobiDB-lite"/>
    </source>
</evidence>
<evidence type="ECO:0000259" key="2">
    <source>
        <dbReference type="Pfam" id="PF04782"/>
    </source>
</evidence>
<protein>
    <submittedName>
        <fullName evidence="4">Uncharacterized protein</fullName>
    </submittedName>
</protein>
<dbReference type="Pfam" id="PF04783">
    <property type="entry name" value="DUF630"/>
    <property type="match status" value="1"/>
</dbReference>
<name>A0AAV9ERM6_ACOCL</name>
<evidence type="ECO:0000259" key="3">
    <source>
        <dbReference type="Pfam" id="PF04783"/>
    </source>
</evidence>
<sequence>MGCSASKLEDEAAVRLCKDRKSFIREAIQHRLRFASAHVAYIQSLKRVFDVLRNYVEGDEERFASDSYSVTPAFIPVKRISPGIAQVVPLQSFHASTTTNVELVVDYMRSEGGESPFISVEERPRSPEMGRIDSTKSASELSVAIDEEQVVEETRGFTVYLNKKPKSMSEVMRDIDNQFMFICNSGEEVSAMLGVDKARYSAARRVPMRKDDEDCESNHSEELRVILGGHQSTLDRLYIWEKKLYKEVKAGERVRIAYEKKLMRFRNQDAKGEDPSVVDNTRTAIRDLDTRFKISIRSIQSVSKRIENLRDEELQHQLMELIQGLARMWRSMEDGHQSQKSVIDEAKAFLMNHIHAPTLAKLAASTYAAARLEAEVRSWQSCFKEWITEQRSYMRSLNGWVWTRLMEEVSEEEVIDKLDFFATGVGSLCRQKRDEGTNAERQMGGEDVAAEKAEAGIRVLWAGLSVAVGSLAEFAGTSVEGYEELLTKLEGGAGDGSIVPI</sequence>
<evidence type="ECO:0000313" key="5">
    <source>
        <dbReference type="Proteomes" id="UP001180020"/>
    </source>
</evidence>
<dbReference type="AlphaFoldDB" id="A0AAV9ERM6"/>
<gene>
    <name evidence="4" type="ORF">QJS10_CPA05g02434</name>
</gene>